<dbReference type="GO" id="GO:0004106">
    <property type="term" value="F:chorismate mutase activity"/>
    <property type="evidence" value="ECO:0007669"/>
    <property type="project" value="InterPro"/>
</dbReference>
<dbReference type="PANTHER" id="PTHR38041:SF1">
    <property type="entry name" value="CHORISMATE MUTASE"/>
    <property type="match status" value="1"/>
</dbReference>
<dbReference type="PROSITE" id="PS51168">
    <property type="entry name" value="CHORISMATE_MUT_2"/>
    <property type="match status" value="1"/>
</dbReference>
<name>B4U297_STREM</name>
<dbReference type="NCBIfam" id="TIGR01805">
    <property type="entry name" value="CM_mono_grmpos"/>
    <property type="match status" value="1"/>
</dbReference>
<dbReference type="InterPro" id="IPR036263">
    <property type="entry name" value="Chorismate_II_sf"/>
</dbReference>
<dbReference type="SUPFAM" id="SSF48600">
    <property type="entry name" value="Chorismate mutase II"/>
    <property type="match status" value="1"/>
</dbReference>
<feature type="domain" description="Chorismate mutase" evidence="2">
    <location>
        <begin position="1"/>
        <end position="88"/>
    </location>
</feature>
<dbReference type="SMART" id="SM00830">
    <property type="entry name" value="CM_2"/>
    <property type="match status" value="1"/>
</dbReference>
<dbReference type="InterPro" id="IPR002701">
    <property type="entry name" value="CM_II_prokaryot"/>
</dbReference>
<protein>
    <submittedName>
        <fullName evidence="3">Chorismate mutase</fullName>
    </submittedName>
</protein>
<dbReference type="InterPro" id="IPR011279">
    <property type="entry name" value="Chorismate_mutase_GmP"/>
</dbReference>
<evidence type="ECO:0000259" key="2">
    <source>
        <dbReference type="PROSITE" id="PS51168"/>
    </source>
</evidence>
<dbReference type="PANTHER" id="PTHR38041">
    <property type="entry name" value="CHORISMATE MUTASE"/>
    <property type="match status" value="1"/>
</dbReference>
<dbReference type="InterPro" id="IPR051331">
    <property type="entry name" value="Chorismate_mutase-related"/>
</dbReference>
<dbReference type="GO" id="GO:0046417">
    <property type="term" value="P:chorismate metabolic process"/>
    <property type="evidence" value="ECO:0007669"/>
    <property type="project" value="InterPro"/>
</dbReference>
<accession>B4U297</accession>
<evidence type="ECO:0000313" key="3">
    <source>
        <dbReference type="EMBL" id="ACG62114.1"/>
    </source>
</evidence>
<sequence>MMGLETIRQDINAVDRQLIALLEKRMALVDQVAAYKQVHDVPVLDQEREAEVLRSVSQQIRHKAFEPAILELFKAIMAASRRYQAEQIAVGSNDDEAY</sequence>
<proteinExistence type="predicted"/>
<dbReference type="AlphaFoldDB" id="B4U297"/>
<organism evidence="3 4">
    <name type="scientific">Streptococcus equi subsp. zooepidemicus (strain MGCS10565)</name>
    <dbReference type="NCBI Taxonomy" id="552526"/>
    <lineage>
        <taxon>Bacteria</taxon>
        <taxon>Bacillati</taxon>
        <taxon>Bacillota</taxon>
        <taxon>Bacilli</taxon>
        <taxon>Lactobacillales</taxon>
        <taxon>Streptococcaceae</taxon>
        <taxon>Streptococcus</taxon>
    </lineage>
</organism>
<evidence type="ECO:0000313" key="4">
    <source>
        <dbReference type="Proteomes" id="UP000001873"/>
    </source>
</evidence>
<dbReference type="EMBL" id="CP001129">
    <property type="protein sequence ID" value="ACG62114.1"/>
    <property type="molecule type" value="Genomic_DNA"/>
</dbReference>
<dbReference type="InterPro" id="IPR036979">
    <property type="entry name" value="CM_dom_sf"/>
</dbReference>
<dbReference type="Pfam" id="PF01817">
    <property type="entry name" value="CM_2"/>
    <property type="match status" value="1"/>
</dbReference>
<reference evidence="3 4" key="1">
    <citation type="journal article" date="2008" name="PLoS ONE">
        <title>Genome sequence of a lancefield group C Streptococcus zooepidemicus strain causing epidemic nephritis: new information about an old disease.</title>
        <authorList>
            <person name="Beres S.B."/>
            <person name="Sesso R."/>
            <person name="Pinto S.W.L."/>
            <person name="Hoe N.P."/>
            <person name="Porcella S.F."/>
            <person name="Deleo F.R."/>
            <person name="Musser J.M."/>
        </authorList>
    </citation>
    <scope>NUCLEOTIDE SEQUENCE [LARGE SCALE GENOMIC DNA]</scope>
    <source>
        <strain evidence="3 4">MGCS10565</strain>
    </source>
</reference>
<keyword evidence="1" id="KW-0413">Isomerase</keyword>
<dbReference type="HOGENOM" id="CLU_131518_3_2_9"/>
<dbReference type="Proteomes" id="UP000001873">
    <property type="component" value="Chromosome"/>
</dbReference>
<gene>
    <name evidence="3" type="ordered locus">Sez_0751</name>
</gene>
<dbReference type="KEGG" id="sez:Sez_0751"/>
<evidence type="ECO:0000256" key="1">
    <source>
        <dbReference type="ARBA" id="ARBA00023235"/>
    </source>
</evidence>
<dbReference type="GO" id="GO:0009697">
    <property type="term" value="P:salicylic acid biosynthetic process"/>
    <property type="evidence" value="ECO:0007669"/>
    <property type="project" value="TreeGrafter"/>
</dbReference>
<dbReference type="Gene3D" id="1.20.59.10">
    <property type="entry name" value="Chorismate mutase"/>
    <property type="match status" value="1"/>
</dbReference>